<comment type="caution">
    <text evidence="4">The sequence shown here is derived from an EMBL/GenBank/DDBJ whole genome shotgun (WGS) entry which is preliminary data.</text>
</comment>
<accession>A0AAJ2NA50</accession>
<gene>
    <name evidence="4" type="ORF">RQP50_18745</name>
</gene>
<organism evidence="4 5">
    <name type="scientific">Paenibacillus suaedae</name>
    <dbReference type="NCBI Taxonomy" id="3077233"/>
    <lineage>
        <taxon>Bacteria</taxon>
        <taxon>Bacillati</taxon>
        <taxon>Bacillota</taxon>
        <taxon>Bacilli</taxon>
        <taxon>Bacillales</taxon>
        <taxon>Paenibacillaceae</taxon>
        <taxon>Paenibacillus</taxon>
    </lineage>
</organism>
<dbReference type="PANTHER" id="PTHR18964:SF149">
    <property type="entry name" value="BIFUNCTIONAL UDP-N-ACETYLGLUCOSAMINE 2-EPIMERASE_N-ACETYLMANNOSAMINE KINASE"/>
    <property type="match status" value="1"/>
</dbReference>
<evidence type="ECO:0000256" key="3">
    <source>
        <dbReference type="ARBA" id="ARBA00022629"/>
    </source>
</evidence>
<dbReference type="EMBL" id="JAVYAA010000004">
    <property type="protein sequence ID" value="MDT8978269.1"/>
    <property type="molecule type" value="Genomic_DNA"/>
</dbReference>
<evidence type="ECO:0000313" key="4">
    <source>
        <dbReference type="EMBL" id="MDT8978269.1"/>
    </source>
</evidence>
<dbReference type="PANTHER" id="PTHR18964">
    <property type="entry name" value="ROK (REPRESSOR, ORF, KINASE) FAMILY"/>
    <property type="match status" value="1"/>
</dbReference>
<keyword evidence="3" id="KW-0119">Carbohydrate metabolism</keyword>
<dbReference type="AlphaFoldDB" id="A0AAJ2NA50"/>
<dbReference type="InterPro" id="IPR036388">
    <property type="entry name" value="WH-like_DNA-bd_sf"/>
</dbReference>
<proteinExistence type="inferred from homology"/>
<name>A0AAJ2NA50_9BACL</name>
<sequence length="404" mass="44487">MDKSLDQHIPSSKAKEIFQFIRRTDEISKLDLLQYSGLTVSTLTRVLEELTTLGLIAECGFGASTGGRRPILYRVVPDYGYAFGLDISRTSSRLVMLDMAGNKLGTCEWEMTALMTPEYLLAEVTKQIKHWTGKHKLSPDKVLGLGIGAVGPLDRFEGVILQPSFFPSPGWENVSIVNDLERQLNMPVMLDNGANTAIRAEAWANRTRDVRHMLYVHVGIGLRSAMMSEGKLIYGAVDMEGSLGQMIIQADGIPPRTGNGNYGCLESYATVYAIEREANALVRMGRRSLLEQIAGASSTISYAHIMEALRRRDPLATEIVTQAATYFGIGLANLLNVLHPEKVVLGGPLMNANDLFFYTATQTAIRKTYHYPQYQVMFSKGSYGDEALAIGAAFMILDKITTTA</sequence>
<reference evidence="5" key="1">
    <citation type="submission" date="2023-09" db="EMBL/GenBank/DDBJ databases">
        <title>Paenibacillus sp. chi10 Genome sequencing and assembly.</title>
        <authorList>
            <person name="Kim I."/>
        </authorList>
    </citation>
    <scope>NUCLEOTIDE SEQUENCE [LARGE SCALE GENOMIC DNA]</scope>
    <source>
        <strain evidence="5">chi10</strain>
    </source>
</reference>
<dbReference type="RefSeq" id="WP_315746341.1">
    <property type="nucleotide sequence ID" value="NZ_JAVYAA010000004.1"/>
</dbReference>
<dbReference type="GO" id="GO:0042732">
    <property type="term" value="P:D-xylose metabolic process"/>
    <property type="evidence" value="ECO:0007669"/>
    <property type="project" value="UniProtKB-KW"/>
</dbReference>
<dbReference type="Gene3D" id="3.30.420.40">
    <property type="match status" value="2"/>
</dbReference>
<comment type="similarity">
    <text evidence="2">Belongs to the ROK (NagC/XylR) family.</text>
</comment>
<keyword evidence="3" id="KW-0859">Xylose metabolism</keyword>
<evidence type="ECO:0000256" key="1">
    <source>
        <dbReference type="ARBA" id="ARBA00002486"/>
    </source>
</evidence>
<protein>
    <submittedName>
        <fullName evidence="4">ROK family protein</fullName>
    </submittedName>
</protein>
<dbReference type="SUPFAM" id="SSF46785">
    <property type="entry name" value="Winged helix' DNA-binding domain"/>
    <property type="match status" value="1"/>
</dbReference>
<dbReference type="InterPro" id="IPR036390">
    <property type="entry name" value="WH_DNA-bd_sf"/>
</dbReference>
<dbReference type="InterPro" id="IPR000600">
    <property type="entry name" value="ROK"/>
</dbReference>
<dbReference type="Proteomes" id="UP001250538">
    <property type="component" value="Unassembled WGS sequence"/>
</dbReference>
<dbReference type="Pfam" id="PF00480">
    <property type="entry name" value="ROK"/>
    <property type="match status" value="1"/>
</dbReference>
<comment type="function">
    <text evidence="1">Transcriptional repressor of xylose-utilizing enzymes.</text>
</comment>
<dbReference type="Gene3D" id="1.10.10.10">
    <property type="entry name" value="Winged helix-like DNA-binding domain superfamily/Winged helix DNA-binding domain"/>
    <property type="match status" value="1"/>
</dbReference>
<keyword evidence="5" id="KW-1185">Reference proteome</keyword>
<evidence type="ECO:0000313" key="5">
    <source>
        <dbReference type="Proteomes" id="UP001250538"/>
    </source>
</evidence>
<dbReference type="InterPro" id="IPR043129">
    <property type="entry name" value="ATPase_NBD"/>
</dbReference>
<dbReference type="SUPFAM" id="SSF53067">
    <property type="entry name" value="Actin-like ATPase domain"/>
    <property type="match status" value="1"/>
</dbReference>
<evidence type="ECO:0000256" key="2">
    <source>
        <dbReference type="ARBA" id="ARBA00006479"/>
    </source>
</evidence>